<reference evidence="10" key="1">
    <citation type="submission" date="2020-12" db="EMBL/GenBank/DDBJ databases">
        <title>Genomic characterization of non-nitrogen-fixing Frankia strains.</title>
        <authorList>
            <person name="Carlos-Shanley C."/>
            <person name="Guerra T."/>
            <person name="Hahn D."/>
        </authorList>
    </citation>
    <scope>NUCLEOTIDE SEQUENCE</scope>
    <source>
        <strain evidence="10">CN6</strain>
    </source>
</reference>
<evidence type="ECO:0000256" key="8">
    <source>
        <dbReference type="SAM" id="Phobius"/>
    </source>
</evidence>
<keyword evidence="5 8" id="KW-1133">Transmembrane helix</keyword>
<dbReference type="RefSeq" id="WP_203005425.1">
    <property type="nucleotide sequence ID" value="NZ_JADWYU010000213.1"/>
</dbReference>
<protein>
    <submittedName>
        <fullName evidence="10">Lycopene cyclase domain-containing protein</fullName>
    </submittedName>
</protein>
<feature type="domain" description="Lycopene cyclase" evidence="9">
    <location>
        <begin position="3"/>
        <end position="87"/>
    </location>
</feature>
<gene>
    <name evidence="10" type="ORF">I7412_31690</name>
</gene>
<evidence type="ECO:0000256" key="1">
    <source>
        <dbReference type="ARBA" id="ARBA00004141"/>
    </source>
</evidence>
<keyword evidence="11" id="KW-1185">Reference proteome</keyword>
<dbReference type="GO" id="GO:0045436">
    <property type="term" value="F:lycopene beta cyclase activity"/>
    <property type="evidence" value="ECO:0007669"/>
    <property type="project" value="UniProtKB-ARBA"/>
</dbReference>
<evidence type="ECO:0000256" key="5">
    <source>
        <dbReference type="ARBA" id="ARBA00022989"/>
    </source>
</evidence>
<dbReference type="NCBIfam" id="TIGR03462">
    <property type="entry name" value="CarR_dom_SF"/>
    <property type="match status" value="1"/>
</dbReference>
<organism evidence="10 11">
    <name type="scientific">Frankia nepalensis</name>
    <dbReference type="NCBI Taxonomy" id="1836974"/>
    <lineage>
        <taxon>Bacteria</taxon>
        <taxon>Bacillati</taxon>
        <taxon>Actinomycetota</taxon>
        <taxon>Actinomycetes</taxon>
        <taxon>Frankiales</taxon>
        <taxon>Frankiaceae</taxon>
        <taxon>Frankia</taxon>
    </lineage>
</organism>
<dbReference type="AlphaFoldDB" id="A0A937RK51"/>
<keyword evidence="4" id="KW-0125">Carotenoid biosynthesis</keyword>
<keyword evidence="3 8" id="KW-0812">Transmembrane</keyword>
<proteinExistence type="predicted"/>
<sequence length="109" mass="12070">MSYTALALVGVAAAATADLFAFRVRLLRRKAFWAAYAIIVGFQLLVNGVLTGFEIVRYDPDAILGPRVVYAPVEDLLFGFALVLWTLDWWVWWGRREARPPGRDGAGGA</sequence>
<evidence type="ECO:0000256" key="7">
    <source>
        <dbReference type="ARBA" id="ARBA00023235"/>
    </source>
</evidence>
<dbReference type="GO" id="GO:0016872">
    <property type="term" value="F:intramolecular lyase activity"/>
    <property type="evidence" value="ECO:0007669"/>
    <property type="project" value="InterPro"/>
</dbReference>
<evidence type="ECO:0000313" key="10">
    <source>
        <dbReference type="EMBL" id="MBL7631642.1"/>
    </source>
</evidence>
<dbReference type="GO" id="GO:0016117">
    <property type="term" value="P:carotenoid biosynthetic process"/>
    <property type="evidence" value="ECO:0007669"/>
    <property type="project" value="UniProtKB-KW"/>
</dbReference>
<comment type="caution">
    <text evidence="10">The sequence shown here is derived from an EMBL/GenBank/DDBJ whole genome shotgun (WGS) entry which is preliminary data.</text>
</comment>
<feature type="transmembrane region" description="Helical" evidence="8">
    <location>
        <begin position="6"/>
        <end position="24"/>
    </location>
</feature>
<feature type="transmembrane region" description="Helical" evidence="8">
    <location>
        <begin position="31"/>
        <end position="56"/>
    </location>
</feature>
<accession>A0A937RK51</accession>
<evidence type="ECO:0000256" key="6">
    <source>
        <dbReference type="ARBA" id="ARBA00023136"/>
    </source>
</evidence>
<evidence type="ECO:0000259" key="9">
    <source>
        <dbReference type="Pfam" id="PF18916"/>
    </source>
</evidence>
<evidence type="ECO:0000256" key="4">
    <source>
        <dbReference type="ARBA" id="ARBA00022746"/>
    </source>
</evidence>
<evidence type="ECO:0000256" key="3">
    <source>
        <dbReference type="ARBA" id="ARBA00022692"/>
    </source>
</evidence>
<evidence type="ECO:0000313" key="11">
    <source>
        <dbReference type="Proteomes" id="UP000604475"/>
    </source>
</evidence>
<dbReference type="Pfam" id="PF18916">
    <property type="entry name" value="Lycopene_cyc"/>
    <property type="match status" value="1"/>
</dbReference>
<dbReference type="InterPro" id="IPR017825">
    <property type="entry name" value="Lycopene_cyclase_dom"/>
</dbReference>
<dbReference type="Proteomes" id="UP000604475">
    <property type="component" value="Unassembled WGS sequence"/>
</dbReference>
<feature type="transmembrane region" description="Helical" evidence="8">
    <location>
        <begin position="76"/>
        <end position="93"/>
    </location>
</feature>
<keyword evidence="6 8" id="KW-0472">Membrane</keyword>
<name>A0A937RK51_9ACTN</name>
<comment type="subcellular location">
    <subcellularLocation>
        <location evidence="1">Membrane</location>
        <topology evidence="1">Multi-pass membrane protein</topology>
    </subcellularLocation>
</comment>
<keyword evidence="7" id="KW-0413">Isomerase</keyword>
<comment type="pathway">
    <text evidence="2">Carotenoid biosynthesis.</text>
</comment>
<dbReference type="GO" id="GO:0016020">
    <property type="term" value="C:membrane"/>
    <property type="evidence" value="ECO:0007669"/>
    <property type="project" value="UniProtKB-SubCell"/>
</dbReference>
<evidence type="ECO:0000256" key="2">
    <source>
        <dbReference type="ARBA" id="ARBA00004829"/>
    </source>
</evidence>
<dbReference type="EMBL" id="JAEACQ010000280">
    <property type="protein sequence ID" value="MBL7631642.1"/>
    <property type="molecule type" value="Genomic_DNA"/>
</dbReference>